<proteinExistence type="inferred from homology"/>
<evidence type="ECO:0000256" key="5">
    <source>
        <dbReference type="SAM" id="MobiDB-lite"/>
    </source>
</evidence>
<dbReference type="InterPro" id="IPR013177">
    <property type="entry name" value="Ribosomal_mS38_C"/>
</dbReference>
<keyword evidence="2" id="KW-0496">Mitochondrion</keyword>
<feature type="compositionally biased region" description="Basic residues" evidence="5">
    <location>
        <begin position="111"/>
        <end position="134"/>
    </location>
</feature>
<reference evidence="7" key="2">
    <citation type="journal article" date="2023" name="Plants (Basel)">
        <title>Annotation of the Turnera subulata (Passifloraceae) Draft Genome Reveals the S-Locus Evolved after the Divergence of Turneroideae from Passifloroideae in a Stepwise Manner.</title>
        <authorList>
            <person name="Henning P.M."/>
            <person name="Roalson E.H."/>
            <person name="Mir W."/>
            <person name="McCubbin A.G."/>
            <person name="Shore J.S."/>
        </authorList>
    </citation>
    <scope>NUCLEOTIDE SEQUENCE</scope>
    <source>
        <strain evidence="7">F60SS</strain>
    </source>
</reference>
<evidence type="ECO:0000259" key="6">
    <source>
        <dbReference type="SMART" id="SM01155"/>
    </source>
</evidence>
<protein>
    <recommendedName>
        <fullName evidence="4">Small ribosomal subunit protein mS38</fullName>
    </recommendedName>
</protein>
<keyword evidence="8" id="KW-1185">Reference proteome</keyword>
<comment type="caution">
    <text evidence="7">The sequence shown here is derived from an EMBL/GenBank/DDBJ whole genome shotgun (WGS) entry which is preliminary data.</text>
</comment>
<feature type="domain" description="Ribosomal protein mS38 C-terminal" evidence="6">
    <location>
        <begin position="106"/>
        <end position="133"/>
    </location>
</feature>
<evidence type="ECO:0000256" key="4">
    <source>
        <dbReference type="ARBA" id="ARBA00035682"/>
    </source>
</evidence>
<dbReference type="AlphaFoldDB" id="A0A9Q0JH00"/>
<accession>A0A9Q0JH00</accession>
<organism evidence="7 8">
    <name type="scientific">Turnera subulata</name>
    <dbReference type="NCBI Taxonomy" id="218843"/>
    <lineage>
        <taxon>Eukaryota</taxon>
        <taxon>Viridiplantae</taxon>
        <taxon>Streptophyta</taxon>
        <taxon>Embryophyta</taxon>
        <taxon>Tracheophyta</taxon>
        <taxon>Spermatophyta</taxon>
        <taxon>Magnoliopsida</taxon>
        <taxon>eudicotyledons</taxon>
        <taxon>Gunneridae</taxon>
        <taxon>Pentapetalae</taxon>
        <taxon>rosids</taxon>
        <taxon>fabids</taxon>
        <taxon>Malpighiales</taxon>
        <taxon>Passifloraceae</taxon>
        <taxon>Turnera</taxon>
    </lineage>
</organism>
<dbReference type="Pfam" id="PF08213">
    <property type="entry name" value="COX24_C"/>
    <property type="match status" value="1"/>
</dbReference>
<evidence type="ECO:0000256" key="3">
    <source>
        <dbReference type="ARBA" id="ARBA00035647"/>
    </source>
</evidence>
<evidence type="ECO:0000256" key="1">
    <source>
        <dbReference type="ARBA" id="ARBA00004173"/>
    </source>
</evidence>
<evidence type="ECO:0000256" key="2">
    <source>
        <dbReference type="ARBA" id="ARBA00023128"/>
    </source>
</evidence>
<evidence type="ECO:0000313" key="8">
    <source>
        <dbReference type="Proteomes" id="UP001141552"/>
    </source>
</evidence>
<feature type="region of interest" description="Disordered" evidence="5">
    <location>
        <begin position="92"/>
        <end position="134"/>
    </location>
</feature>
<comment type="similarity">
    <text evidence="3">Belongs to the mitochondrion-specific ribosomal protein mS38 family.</text>
</comment>
<evidence type="ECO:0000313" key="7">
    <source>
        <dbReference type="EMBL" id="KAJ4841393.1"/>
    </source>
</evidence>
<dbReference type="Proteomes" id="UP001141552">
    <property type="component" value="Unassembled WGS sequence"/>
</dbReference>
<dbReference type="OrthoDB" id="841824at2759"/>
<sequence>MAISTLHKLFKNSPSPARILASLHNPLLHPQNPTPPSILQHYLDRKPGETNPTNASPFLGSFKADNARQLDPWMFYSISPVGSFLSPVLSTGSVEGGADNDQPGMWADSVKKKRKRKMNKHKYRKLRKRLRRQT</sequence>
<comment type="subcellular location">
    <subcellularLocation>
        <location evidence="1">Mitochondrion</location>
    </subcellularLocation>
</comment>
<dbReference type="SMART" id="SM01155">
    <property type="entry name" value="DUF1713"/>
    <property type="match status" value="1"/>
</dbReference>
<dbReference type="PANTHER" id="PTHR32035">
    <property type="entry name" value="AURORA KINASE A-INTERACTING PROTEIN"/>
    <property type="match status" value="1"/>
</dbReference>
<reference evidence="7" key="1">
    <citation type="submission" date="2022-02" db="EMBL/GenBank/DDBJ databases">
        <authorList>
            <person name="Henning P.M."/>
            <person name="McCubbin A.G."/>
            <person name="Shore J.S."/>
        </authorList>
    </citation>
    <scope>NUCLEOTIDE SEQUENCE</scope>
    <source>
        <strain evidence="7">F60SS</strain>
        <tissue evidence="7">Leaves</tissue>
    </source>
</reference>
<feature type="region of interest" description="Disordered" evidence="5">
    <location>
        <begin position="26"/>
        <end position="57"/>
    </location>
</feature>
<dbReference type="EMBL" id="JAKUCV010002788">
    <property type="protein sequence ID" value="KAJ4841393.1"/>
    <property type="molecule type" value="Genomic_DNA"/>
</dbReference>
<dbReference type="PANTHER" id="PTHR32035:SF3">
    <property type="entry name" value="SMALL RIBOSOMAL SUBUNIT PROTEIN MS38"/>
    <property type="match status" value="1"/>
</dbReference>
<dbReference type="GO" id="GO:0005739">
    <property type="term" value="C:mitochondrion"/>
    <property type="evidence" value="ECO:0007669"/>
    <property type="project" value="UniProtKB-SubCell"/>
</dbReference>
<gene>
    <name evidence="7" type="ORF">Tsubulata_033428</name>
</gene>
<name>A0A9Q0JH00_9ROSI</name>